<dbReference type="Proteomes" id="UP001187192">
    <property type="component" value="Unassembled WGS sequence"/>
</dbReference>
<organism evidence="3 4">
    <name type="scientific">Ficus carica</name>
    <name type="common">Common fig</name>
    <dbReference type="NCBI Taxonomy" id="3494"/>
    <lineage>
        <taxon>Eukaryota</taxon>
        <taxon>Viridiplantae</taxon>
        <taxon>Streptophyta</taxon>
        <taxon>Embryophyta</taxon>
        <taxon>Tracheophyta</taxon>
        <taxon>Spermatophyta</taxon>
        <taxon>Magnoliopsida</taxon>
        <taxon>eudicotyledons</taxon>
        <taxon>Gunneridae</taxon>
        <taxon>Pentapetalae</taxon>
        <taxon>rosids</taxon>
        <taxon>fabids</taxon>
        <taxon>Rosales</taxon>
        <taxon>Moraceae</taxon>
        <taxon>Ficeae</taxon>
        <taxon>Ficus</taxon>
    </lineage>
</organism>
<keyword evidence="2" id="KW-0677">Repeat</keyword>
<accession>A0AA88ASG8</accession>
<dbReference type="EMBL" id="BTGU01000022">
    <property type="protein sequence ID" value="GMN46356.1"/>
    <property type="molecule type" value="Genomic_DNA"/>
</dbReference>
<gene>
    <name evidence="3" type="ORF">TIFTF001_015544</name>
</gene>
<dbReference type="Pfam" id="PF07725">
    <property type="entry name" value="LRR_3"/>
    <property type="match status" value="1"/>
</dbReference>
<protein>
    <submittedName>
        <fullName evidence="3">Uncharacterized protein</fullName>
    </submittedName>
</protein>
<proteinExistence type="predicted"/>
<keyword evidence="1" id="KW-0433">Leucine-rich repeat</keyword>
<evidence type="ECO:0000256" key="2">
    <source>
        <dbReference type="ARBA" id="ARBA00022737"/>
    </source>
</evidence>
<reference evidence="3" key="1">
    <citation type="submission" date="2023-07" db="EMBL/GenBank/DDBJ databases">
        <title>draft genome sequence of fig (Ficus carica).</title>
        <authorList>
            <person name="Takahashi T."/>
            <person name="Nishimura K."/>
        </authorList>
    </citation>
    <scope>NUCLEOTIDE SEQUENCE</scope>
</reference>
<dbReference type="InterPro" id="IPR011713">
    <property type="entry name" value="Leu-rich_rpt_3"/>
</dbReference>
<dbReference type="InterPro" id="IPR044974">
    <property type="entry name" value="Disease_R_plants"/>
</dbReference>
<dbReference type="Gene3D" id="3.80.10.10">
    <property type="entry name" value="Ribonuclease Inhibitor"/>
    <property type="match status" value="2"/>
</dbReference>
<evidence type="ECO:0000313" key="4">
    <source>
        <dbReference type="Proteomes" id="UP001187192"/>
    </source>
</evidence>
<dbReference type="SUPFAM" id="SSF52058">
    <property type="entry name" value="L domain-like"/>
    <property type="match status" value="1"/>
</dbReference>
<comment type="caution">
    <text evidence="3">The sequence shown here is derived from an EMBL/GenBank/DDBJ whole genome shotgun (WGS) entry which is preliminary data.</text>
</comment>
<evidence type="ECO:0000313" key="3">
    <source>
        <dbReference type="EMBL" id="GMN46356.1"/>
    </source>
</evidence>
<dbReference type="GO" id="GO:0006952">
    <property type="term" value="P:defense response"/>
    <property type="evidence" value="ECO:0007669"/>
    <property type="project" value="InterPro"/>
</dbReference>
<evidence type="ECO:0000256" key="1">
    <source>
        <dbReference type="ARBA" id="ARBA00022614"/>
    </source>
</evidence>
<sequence length="219" mass="25215">MSWSSELTELDLSPTALKKMVNLRILKFRNRFLKRKLQFRQGLQFLPDALRYLYWDGYPFESLPPEFSGKNLVELKMQYSNVKQLWEGIQCLENLKAIDLSYSEQLIQVPDLSGAPNIESVTLRYCVHLQEVPSYFGSLQKLTSLNLKGCSSLVRVSALPENVINVNLKRCESLESLPSNICTLKSLRRLKLAGCSKFESSKELLKFLDNLKYNLENLN</sequence>
<name>A0AA88ASG8_FICCA</name>
<dbReference type="InterPro" id="IPR032675">
    <property type="entry name" value="LRR_dom_sf"/>
</dbReference>
<keyword evidence="4" id="KW-1185">Reference proteome</keyword>
<dbReference type="PANTHER" id="PTHR11017:SF574">
    <property type="entry name" value="ADP-RIBOSYL CYCLASE_CYCLIC ADP-RIBOSE HYDROLASE"/>
    <property type="match status" value="1"/>
</dbReference>
<dbReference type="PANTHER" id="PTHR11017">
    <property type="entry name" value="LEUCINE-RICH REPEAT-CONTAINING PROTEIN"/>
    <property type="match status" value="1"/>
</dbReference>
<dbReference type="AlphaFoldDB" id="A0AA88ASG8"/>